<feature type="non-terminal residue" evidence="1">
    <location>
        <position position="1"/>
    </location>
</feature>
<reference evidence="1" key="1">
    <citation type="submission" date="2021-06" db="EMBL/GenBank/DDBJ databases">
        <authorList>
            <person name="Kallberg Y."/>
            <person name="Tangrot J."/>
            <person name="Rosling A."/>
        </authorList>
    </citation>
    <scope>NUCLEOTIDE SEQUENCE</scope>
    <source>
        <strain evidence="1">MA461A</strain>
    </source>
</reference>
<sequence>TIFTKIYNHELNLKICKYSTKFWAIGKDMLNDIKFYTKNRNLSISIQCKLLSAKYLDRMFTDSDLANAIQYFKVKFRDYRADTSYLLSFFTEKQSEESE</sequence>
<name>A0ACA9PPI5_9GLOM</name>
<protein>
    <submittedName>
        <fullName evidence="1">7769_t:CDS:1</fullName>
    </submittedName>
</protein>
<organism evidence="1 2">
    <name type="scientific">Racocetra persica</name>
    <dbReference type="NCBI Taxonomy" id="160502"/>
    <lineage>
        <taxon>Eukaryota</taxon>
        <taxon>Fungi</taxon>
        <taxon>Fungi incertae sedis</taxon>
        <taxon>Mucoromycota</taxon>
        <taxon>Glomeromycotina</taxon>
        <taxon>Glomeromycetes</taxon>
        <taxon>Diversisporales</taxon>
        <taxon>Gigasporaceae</taxon>
        <taxon>Racocetra</taxon>
    </lineage>
</organism>
<evidence type="ECO:0000313" key="1">
    <source>
        <dbReference type="EMBL" id="CAG8717967.1"/>
    </source>
</evidence>
<dbReference type="Proteomes" id="UP000789920">
    <property type="component" value="Unassembled WGS sequence"/>
</dbReference>
<evidence type="ECO:0000313" key="2">
    <source>
        <dbReference type="Proteomes" id="UP000789920"/>
    </source>
</evidence>
<dbReference type="EMBL" id="CAJVQC010022437">
    <property type="protein sequence ID" value="CAG8717967.1"/>
    <property type="molecule type" value="Genomic_DNA"/>
</dbReference>
<keyword evidence="2" id="KW-1185">Reference proteome</keyword>
<comment type="caution">
    <text evidence="1">The sequence shown here is derived from an EMBL/GenBank/DDBJ whole genome shotgun (WGS) entry which is preliminary data.</text>
</comment>
<gene>
    <name evidence="1" type="ORF">RPERSI_LOCUS11058</name>
</gene>
<proteinExistence type="predicted"/>
<accession>A0ACA9PPI5</accession>